<sequence>ELQQMQGVGVHGVDMEEVVLHQPHGAAELRQVLAQHPVAVHAPQLACHVAAGAQQLHEQALVAYVIAVEVVDQVAMVADLADGVGPNPLDPRVLGHQQEQLEQRRGAVAEDGARARLDIAILDLEALVERLHRQGFAGVEDRLVEVLQQHVVEAGQRRHVAVVALHELLDGEALRGVAEAEQLGDGALVVEQQAVLGAVGEHVQGVAHLPQEGLALAE</sequence>
<feature type="non-terminal residue" evidence="1">
    <location>
        <position position="218"/>
    </location>
</feature>
<dbReference type="AlphaFoldDB" id="A0A0P7DE65"/>
<name>A0A0P7DE65_9GAMM</name>
<evidence type="ECO:0000313" key="1">
    <source>
        <dbReference type="EMBL" id="KPM74626.1"/>
    </source>
</evidence>
<reference evidence="1 2" key="1">
    <citation type="submission" date="2015-09" db="EMBL/GenBank/DDBJ databases">
        <title>Draft Genome Sequence of Pseudoalteromonas lipolytica UCD-48B.</title>
        <authorList>
            <person name="Krusor M."/>
            <person name="Coil D.A."/>
            <person name="Lang J.M."/>
            <person name="Eisen J.A."/>
            <person name="Alexiev A."/>
        </authorList>
    </citation>
    <scope>NUCLEOTIDE SEQUENCE [LARGE SCALE GENOMIC DNA]</scope>
    <source>
        <strain evidence="1 2">UCD-48B</strain>
    </source>
</reference>
<accession>A0A0P7DE65</accession>
<dbReference type="Proteomes" id="UP000050378">
    <property type="component" value="Unassembled WGS sequence"/>
</dbReference>
<feature type="non-terminal residue" evidence="1">
    <location>
        <position position="1"/>
    </location>
</feature>
<organism evidence="1 2">
    <name type="scientific">Pseudoalteromonas lipolytica</name>
    <dbReference type="NCBI Taxonomy" id="570156"/>
    <lineage>
        <taxon>Bacteria</taxon>
        <taxon>Pseudomonadati</taxon>
        <taxon>Pseudomonadota</taxon>
        <taxon>Gammaproteobacteria</taxon>
        <taxon>Alteromonadales</taxon>
        <taxon>Pseudoalteromonadaceae</taxon>
        <taxon>Pseudoalteromonas</taxon>
    </lineage>
</organism>
<proteinExistence type="predicted"/>
<protein>
    <submittedName>
        <fullName evidence="1">Uncharacterized protein</fullName>
    </submittedName>
</protein>
<comment type="caution">
    <text evidence="1">The sequence shown here is derived from an EMBL/GenBank/DDBJ whole genome shotgun (WGS) entry which is preliminary data.</text>
</comment>
<evidence type="ECO:0000313" key="2">
    <source>
        <dbReference type="Proteomes" id="UP000050378"/>
    </source>
</evidence>
<gene>
    <name evidence="1" type="ORF">AOG27_20955</name>
</gene>
<dbReference type="EMBL" id="LJTC01000043">
    <property type="protein sequence ID" value="KPM74626.1"/>
    <property type="molecule type" value="Genomic_DNA"/>
</dbReference>